<evidence type="ECO:0000313" key="1">
    <source>
        <dbReference type="EMBL" id="AYC34865.1"/>
    </source>
</evidence>
<dbReference type="Gene3D" id="1.10.10.10">
    <property type="entry name" value="Winged helix-like DNA-binding domain superfamily/Winged helix DNA-binding domain"/>
    <property type="match status" value="1"/>
</dbReference>
<dbReference type="InterPro" id="IPR036388">
    <property type="entry name" value="WH-like_DNA-bd_sf"/>
</dbReference>
<proteinExistence type="predicted"/>
<reference evidence="2" key="1">
    <citation type="submission" date="2018-09" db="EMBL/GenBank/DDBJ databases">
        <authorList>
            <person name="Zhu H."/>
        </authorList>
    </citation>
    <scope>NUCLEOTIDE SEQUENCE [LARGE SCALE GENOMIC DNA]</scope>
    <source>
        <strain evidence="2">K2W31S-8</strain>
    </source>
</reference>
<evidence type="ECO:0000313" key="2">
    <source>
        <dbReference type="Proteomes" id="UP000265560"/>
    </source>
</evidence>
<dbReference type="AlphaFoldDB" id="A0A385Z6I4"/>
<dbReference type="RefSeq" id="WP_119895514.1">
    <property type="nucleotide sequence ID" value="NZ_CP032419.1"/>
</dbReference>
<dbReference type="InterPro" id="IPR036390">
    <property type="entry name" value="WH_DNA-bd_sf"/>
</dbReference>
<dbReference type="Proteomes" id="UP000265560">
    <property type="component" value="Chromosome"/>
</dbReference>
<dbReference type="OrthoDB" id="8547665at2"/>
<protein>
    <submittedName>
        <fullName evidence="1">MarR family transcriptional regulator</fullName>
    </submittedName>
</protein>
<name>A0A385Z6I4_9PSED</name>
<dbReference type="EMBL" id="CP032419">
    <property type="protein sequence ID" value="AYC34865.1"/>
    <property type="molecule type" value="Genomic_DNA"/>
</dbReference>
<gene>
    <name evidence="1" type="ORF">D3880_21905</name>
</gene>
<dbReference type="SUPFAM" id="SSF46785">
    <property type="entry name" value="Winged helix' DNA-binding domain"/>
    <property type="match status" value="1"/>
</dbReference>
<sequence>MTRRYSQSNRRAVAAAIIQMDESWIALFSDIGLSDLCYCDLFTHMWLRREQSLRKTDLYTYMPSISRRTAVKYVQQLIDQQLLEECSADNDKRVRWVTLTVPVSERLERFYDQAFENYSRLGKV</sequence>
<keyword evidence="2" id="KW-1185">Reference proteome</keyword>
<dbReference type="KEGG" id="pcav:D3880_21905"/>
<organism evidence="1 2">
    <name type="scientific">Pseudomonas cavernae</name>
    <dbReference type="NCBI Taxonomy" id="2320867"/>
    <lineage>
        <taxon>Bacteria</taxon>
        <taxon>Pseudomonadati</taxon>
        <taxon>Pseudomonadota</taxon>
        <taxon>Gammaproteobacteria</taxon>
        <taxon>Pseudomonadales</taxon>
        <taxon>Pseudomonadaceae</taxon>
        <taxon>Pseudomonas</taxon>
    </lineage>
</organism>
<accession>A0A385Z6I4</accession>